<dbReference type="EMBL" id="JARBHB010000001">
    <property type="protein sequence ID" value="KAJ8895585.1"/>
    <property type="molecule type" value="Genomic_DNA"/>
</dbReference>
<reference evidence="2 3" key="1">
    <citation type="submission" date="2023-02" db="EMBL/GenBank/DDBJ databases">
        <title>LHISI_Scaffold_Assembly.</title>
        <authorList>
            <person name="Stuart O.P."/>
            <person name="Cleave R."/>
            <person name="Magrath M.J.L."/>
            <person name="Mikheyev A.S."/>
        </authorList>
    </citation>
    <scope>NUCLEOTIDE SEQUENCE [LARGE SCALE GENOMIC DNA]</scope>
    <source>
        <strain evidence="2">Daus_M_001</strain>
        <tissue evidence="2">Leg muscle</tissue>
    </source>
</reference>
<feature type="compositionally biased region" description="Basic residues" evidence="1">
    <location>
        <begin position="188"/>
        <end position="199"/>
    </location>
</feature>
<accession>A0ABQ9IHE2</accession>
<protein>
    <submittedName>
        <fullName evidence="2">Uncharacterized protein</fullName>
    </submittedName>
</protein>
<feature type="region of interest" description="Disordered" evidence="1">
    <location>
        <begin position="174"/>
        <end position="233"/>
    </location>
</feature>
<sequence>MLERIIPKIYNRQGRSGEVVIRLLASNLGEPGSIPDEAAGRRVFSGIKSLPLQLKPGASPYSPQFTLVGFQELAVKSRSNLFTITVLALVPPYAVASSARQQDTATRNHEDIPRPSNSWRDGRKGSLLASGGSGVGVRGSPITAVARSKEGAGAITIQFAPEWIRCRQSVPAVPRRSLPAPPSNNIVRHPRKPPTRYHHSASQPSALTSRQHMQTATCTSNSPPHATAAGGEALCSPPPTMIGLPPPPTPPAIGLLSCTLLAYSATYAQRLRQTVNIRVLFEWSVEIWTSNEVQVLRPDEDECEERMEQCWNAMVGEQKISKKTRRPSALSCTIPTYGNLGLTLLGIEPNLSIVSQSAPRSSFLSPTPTSNYQTVSAKVAELLPPPPPDSPRRSGFNLRPGHSGFSHVGIVPDDAIGRQVSWGTPITPALSFRRCSILVSITLIGSQDLDSKYRYRIRLERASQKQSRDTHKAPYDRVKRCQERWAFDVDGHGRPVACRAVVADKQLRVLRIAALLVYGGAAADGACCRPRQLRDWGRPMLGQAQKTNKRSTSSLVYARELLFFKVESFMNEDSYGSAIRSVQSTQKATDIHDFTVGWEQPSACTDSMLVNLSHAEAWAPTITISASKPQELGGSIAGMQGQSKRGIPEITADQRLIPTRFPHAKIRE</sequence>
<dbReference type="Proteomes" id="UP001159363">
    <property type="component" value="Chromosome 1"/>
</dbReference>
<feature type="compositionally biased region" description="Polar residues" evidence="1">
    <location>
        <begin position="200"/>
        <end position="224"/>
    </location>
</feature>
<comment type="caution">
    <text evidence="2">The sequence shown here is derived from an EMBL/GenBank/DDBJ whole genome shotgun (WGS) entry which is preliminary data.</text>
</comment>
<name>A0ABQ9IHE2_9NEOP</name>
<evidence type="ECO:0000256" key="1">
    <source>
        <dbReference type="SAM" id="MobiDB-lite"/>
    </source>
</evidence>
<evidence type="ECO:0000313" key="2">
    <source>
        <dbReference type="EMBL" id="KAJ8895585.1"/>
    </source>
</evidence>
<organism evidence="2 3">
    <name type="scientific">Dryococelus australis</name>
    <dbReference type="NCBI Taxonomy" id="614101"/>
    <lineage>
        <taxon>Eukaryota</taxon>
        <taxon>Metazoa</taxon>
        <taxon>Ecdysozoa</taxon>
        <taxon>Arthropoda</taxon>
        <taxon>Hexapoda</taxon>
        <taxon>Insecta</taxon>
        <taxon>Pterygota</taxon>
        <taxon>Neoptera</taxon>
        <taxon>Polyneoptera</taxon>
        <taxon>Phasmatodea</taxon>
        <taxon>Verophasmatodea</taxon>
        <taxon>Anareolatae</taxon>
        <taxon>Phasmatidae</taxon>
        <taxon>Eurycanthinae</taxon>
        <taxon>Dryococelus</taxon>
    </lineage>
</organism>
<evidence type="ECO:0000313" key="3">
    <source>
        <dbReference type="Proteomes" id="UP001159363"/>
    </source>
</evidence>
<keyword evidence="3" id="KW-1185">Reference proteome</keyword>
<gene>
    <name evidence="2" type="ORF">PR048_000921</name>
</gene>
<feature type="region of interest" description="Disordered" evidence="1">
    <location>
        <begin position="98"/>
        <end position="139"/>
    </location>
</feature>
<proteinExistence type="predicted"/>